<evidence type="ECO:0000256" key="1">
    <source>
        <dbReference type="PROSITE-ProRule" id="PRU00047"/>
    </source>
</evidence>
<evidence type="ECO:0000259" key="3">
    <source>
        <dbReference type="PROSITE" id="PS50158"/>
    </source>
</evidence>
<sequence length="276" mass="30310">MLSTKNIAKLAEKAGKVIEIDWKDTPTLSKWYVTPRALVRVPVATPLCPGKLINRKNGTSTWVYFKYEHVKTSCYDCGILGHEQSHCASETPEPPNLYGPWLRFDNQMDLPPPLAITAQPLPEPISSLHYPEPDSPTPTSHDRTNPKKLGQEVKLNQSGGKATLSNDNDNSLQPLAIKGRSAHQASAFLTVAGSKEAEDDSSFLSRSHGDPNFSTRGERAARKVARACSLSIDDLYSGIIYEQAQAKAQFQATTQFGYSPDPHRIATQPNSLPSQL</sequence>
<evidence type="ECO:0000313" key="4">
    <source>
        <dbReference type="EMBL" id="PKI36028.1"/>
    </source>
</evidence>
<dbReference type="Proteomes" id="UP000233551">
    <property type="component" value="Unassembled WGS sequence"/>
</dbReference>
<dbReference type="AlphaFoldDB" id="A0A2I0HWG8"/>
<dbReference type="GO" id="GO:0003676">
    <property type="term" value="F:nucleic acid binding"/>
    <property type="evidence" value="ECO:0007669"/>
    <property type="project" value="InterPro"/>
</dbReference>
<dbReference type="PROSITE" id="PS50158">
    <property type="entry name" value="ZF_CCHC"/>
    <property type="match status" value="1"/>
</dbReference>
<dbReference type="InterPro" id="IPR025836">
    <property type="entry name" value="Zn_knuckle_CX2CX4HX4C"/>
</dbReference>
<protein>
    <recommendedName>
        <fullName evidence="3">CCHC-type domain-containing protein</fullName>
    </recommendedName>
</protein>
<gene>
    <name evidence="4" type="ORF">CRG98_043603</name>
</gene>
<dbReference type="Pfam" id="PF14392">
    <property type="entry name" value="zf-CCHC_4"/>
    <property type="match status" value="1"/>
</dbReference>
<dbReference type="EMBL" id="PGOL01005047">
    <property type="protein sequence ID" value="PKI36028.1"/>
    <property type="molecule type" value="Genomic_DNA"/>
</dbReference>
<organism evidence="4 5">
    <name type="scientific">Punica granatum</name>
    <name type="common">Pomegranate</name>
    <dbReference type="NCBI Taxonomy" id="22663"/>
    <lineage>
        <taxon>Eukaryota</taxon>
        <taxon>Viridiplantae</taxon>
        <taxon>Streptophyta</taxon>
        <taxon>Embryophyta</taxon>
        <taxon>Tracheophyta</taxon>
        <taxon>Spermatophyta</taxon>
        <taxon>Magnoliopsida</taxon>
        <taxon>eudicotyledons</taxon>
        <taxon>Gunneridae</taxon>
        <taxon>Pentapetalae</taxon>
        <taxon>rosids</taxon>
        <taxon>malvids</taxon>
        <taxon>Myrtales</taxon>
        <taxon>Lythraceae</taxon>
        <taxon>Punica</taxon>
    </lineage>
</organism>
<keyword evidence="5" id="KW-1185">Reference proteome</keyword>
<evidence type="ECO:0000256" key="2">
    <source>
        <dbReference type="SAM" id="MobiDB-lite"/>
    </source>
</evidence>
<evidence type="ECO:0000313" key="5">
    <source>
        <dbReference type="Proteomes" id="UP000233551"/>
    </source>
</evidence>
<reference evidence="4 5" key="1">
    <citation type="submission" date="2017-11" db="EMBL/GenBank/DDBJ databases">
        <title>De-novo sequencing of pomegranate (Punica granatum L.) genome.</title>
        <authorList>
            <person name="Akparov Z."/>
            <person name="Amiraslanov A."/>
            <person name="Hajiyeva S."/>
            <person name="Abbasov M."/>
            <person name="Kaur K."/>
            <person name="Hamwieh A."/>
            <person name="Solovyev V."/>
            <person name="Salamov A."/>
            <person name="Braich B."/>
            <person name="Kosarev P."/>
            <person name="Mahmoud A."/>
            <person name="Hajiyev E."/>
            <person name="Babayeva S."/>
            <person name="Izzatullayeva V."/>
            <person name="Mammadov A."/>
            <person name="Mammadov A."/>
            <person name="Sharifova S."/>
            <person name="Ojaghi J."/>
            <person name="Eynullazada K."/>
            <person name="Bayramov B."/>
            <person name="Abdulazimova A."/>
            <person name="Shahmuradov I."/>
        </authorList>
    </citation>
    <scope>NUCLEOTIDE SEQUENCE [LARGE SCALE GENOMIC DNA]</scope>
    <source>
        <strain evidence="5">cv. AG2017</strain>
        <tissue evidence="4">Leaf</tissue>
    </source>
</reference>
<proteinExistence type="predicted"/>
<comment type="caution">
    <text evidence="4">The sequence shown here is derived from an EMBL/GenBank/DDBJ whole genome shotgun (WGS) entry which is preliminary data.</text>
</comment>
<keyword evidence="1" id="KW-0862">Zinc</keyword>
<feature type="region of interest" description="Disordered" evidence="2">
    <location>
        <begin position="117"/>
        <end position="147"/>
    </location>
</feature>
<keyword evidence="1" id="KW-0863">Zinc-finger</keyword>
<accession>A0A2I0HWG8</accession>
<name>A0A2I0HWG8_PUNGR</name>
<dbReference type="InterPro" id="IPR001878">
    <property type="entry name" value="Znf_CCHC"/>
</dbReference>
<keyword evidence="1" id="KW-0479">Metal-binding</keyword>
<dbReference type="GO" id="GO:0008270">
    <property type="term" value="F:zinc ion binding"/>
    <property type="evidence" value="ECO:0007669"/>
    <property type="project" value="UniProtKB-KW"/>
</dbReference>
<feature type="domain" description="CCHC-type" evidence="3">
    <location>
        <begin position="74"/>
        <end position="87"/>
    </location>
</feature>